<comment type="caution">
    <text evidence="1">The sequence shown here is derived from an EMBL/GenBank/DDBJ whole genome shotgun (WGS) entry which is preliminary data.</text>
</comment>
<protein>
    <submittedName>
        <fullName evidence="1">Uncharacterized protein</fullName>
    </submittedName>
</protein>
<dbReference type="AlphaFoldDB" id="A0A135YZ49"/>
<reference evidence="1 2" key="1">
    <citation type="submission" date="2016-02" db="EMBL/GenBank/DDBJ databases">
        <authorList>
            <person name="Wen L."/>
            <person name="He K."/>
            <person name="Yang H."/>
        </authorList>
    </citation>
    <scope>NUCLEOTIDE SEQUENCE [LARGE SCALE GENOMIC DNA]</scope>
    <source>
        <strain evidence="1 2">MJR8628A</strain>
    </source>
</reference>
<organism evidence="1 2">
    <name type="scientific">Peptostreptococcus anaerobius</name>
    <dbReference type="NCBI Taxonomy" id="1261"/>
    <lineage>
        <taxon>Bacteria</taxon>
        <taxon>Bacillati</taxon>
        <taxon>Bacillota</taxon>
        <taxon>Clostridia</taxon>
        <taxon>Peptostreptococcales</taxon>
        <taxon>Peptostreptococcaceae</taxon>
        <taxon>Peptostreptococcus</taxon>
    </lineage>
</organism>
<proteinExistence type="predicted"/>
<evidence type="ECO:0000313" key="2">
    <source>
        <dbReference type="Proteomes" id="UP000070326"/>
    </source>
</evidence>
<dbReference type="Proteomes" id="UP000070326">
    <property type="component" value="Unassembled WGS sequence"/>
</dbReference>
<gene>
    <name evidence="1" type="ORF">HMPREF3195_00133</name>
</gene>
<name>A0A135YZ49_9FIRM</name>
<evidence type="ECO:0000313" key="1">
    <source>
        <dbReference type="EMBL" id="KXI14678.1"/>
    </source>
</evidence>
<sequence length="66" mass="7747">MASKKIKARVLFIFEDIKDKTTRKPGEIFEITKTRLNEINKSSNDMFGKDYVEEVSEDTKENKEEC</sequence>
<dbReference type="EMBL" id="LSQZ01000003">
    <property type="protein sequence ID" value="KXI14678.1"/>
    <property type="molecule type" value="Genomic_DNA"/>
</dbReference>
<dbReference type="RefSeq" id="WP_061101555.1">
    <property type="nucleotide sequence ID" value="NZ_KQ961784.1"/>
</dbReference>
<accession>A0A135YZ49</accession>
<dbReference type="PATRIC" id="fig|1261.5.peg.135"/>
<dbReference type="STRING" id="1261.HMPREF3195_00133"/>